<proteinExistence type="inferred from homology"/>
<evidence type="ECO:0000256" key="4">
    <source>
        <dbReference type="ARBA" id="ARBA00022840"/>
    </source>
</evidence>
<feature type="binding site" evidence="7">
    <location>
        <position position="146"/>
    </location>
    <ligand>
        <name>Zn(2+)</name>
        <dbReference type="ChEBI" id="CHEBI:29105"/>
    </ligand>
</feature>
<dbReference type="InterPro" id="IPR004527">
    <property type="entry name" value="Glu-tRNA-ligase_bac/mito"/>
</dbReference>
<dbReference type="GO" id="GO:0006424">
    <property type="term" value="P:glutamyl-tRNA aminoacylation"/>
    <property type="evidence" value="ECO:0007669"/>
    <property type="project" value="UniProtKB-UniRule"/>
</dbReference>
<dbReference type="PROSITE" id="PS00178">
    <property type="entry name" value="AA_TRNA_LIGASE_I"/>
    <property type="match status" value="1"/>
</dbReference>
<dbReference type="InterPro" id="IPR014729">
    <property type="entry name" value="Rossmann-like_a/b/a_fold"/>
</dbReference>
<dbReference type="AlphaFoldDB" id="A0A2H0V655"/>
<feature type="binding site" evidence="7">
    <location>
        <position position="148"/>
    </location>
    <ligand>
        <name>Zn(2+)</name>
        <dbReference type="ChEBI" id="CHEBI:29105"/>
    </ligand>
</feature>
<comment type="catalytic activity">
    <reaction evidence="7">
        <text>tRNA(Glu) + L-glutamate + ATP = L-glutamyl-tRNA(Glu) + AMP + diphosphate</text>
        <dbReference type="Rhea" id="RHEA:23540"/>
        <dbReference type="Rhea" id="RHEA-COMP:9663"/>
        <dbReference type="Rhea" id="RHEA-COMP:9680"/>
        <dbReference type="ChEBI" id="CHEBI:29985"/>
        <dbReference type="ChEBI" id="CHEBI:30616"/>
        <dbReference type="ChEBI" id="CHEBI:33019"/>
        <dbReference type="ChEBI" id="CHEBI:78442"/>
        <dbReference type="ChEBI" id="CHEBI:78520"/>
        <dbReference type="ChEBI" id="CHEBI:456215"/>
        <dbReference type="EC" id="6.1.1.17"/>
    </reaction>
</comment>
<dbReference type="PANTHER" id="PTHR43311:SF2">
    <property type="entry name" value="GLUTAMATE--TRNA LIGASE, MITOCHONDRIAL-RELATED"/>
    <property type="match status" value="1"/>
</dbReference>
<keyword evidence="7" id="KW-0963">Cytoplasm</keyword>
<keyword evidence="7" id="KW-0862">Zinc</keyword>
<name>A0A2H0V655_9BACT</name>
<dbReference type="InterPro" id="IPR045462">
    <property type="entry name" value="aa-tRNA-synth_I_cd-bd"/>
</dbReference>
<evidence type="ECO:0000256" key="6">
    <source>
        <dbReference type="ARBA" id="ARBA00023146"/>
    </source>
</evidence>
<keyword evidence="6 7" id="KW-0030">Aminoacyl-tRNA synthetase</keyword>
<dbReference type="Gene3D" id="1.10.10.350">
    <property type="match status" value="1"/>
</dbReference>
<comment type="subunit">
    <text evidence="7">Monomer.</text>
</comment>
<dbReference type="CDD" id="cd00808">
    <property type="entry name" value="GluRS_core"/>
    <property type="match status" value="1"/>
</dbReference>
<dbReference type="PANTHER" id="PTHR43311">
    <property type="entry name" value="GLUTAMATE--TRNA LIGASE"/>
    <property type="match status" value="1"/>
</dbReference>
<dbReference type="GO" id="GO:0005737">
    <property type="term" value="C:cytoplasm"/>
    <property type="evidence" value="ECO:0007669"/>
    <property type="project" value="UniProtKB-SubCell"/>
</dbReference>
<dbReference type="InterPro" id="IPR008925">
    <property type="entry name" value="aa_tRNA-synth_I_cd-bd_sf"/>
</dbReference>
<dbReference type="InterPro" id="IPR000924">
    <property type="entry name" value="Glu/Gln-tRNA-synth"/>
</dbReference>
<evidence type="ECO:0000259" key="8">
    <source>
        <dbReference type="Pfam" id="PF00749"/>
    </source>
</evidence>
<dbReference type="GO" id="GO:0004818">
    <property type="term" value="F:glutamate-tRNA ligase activity"/>
    <property type="evidence" value="ECO:0007669"/>
    <property type="project" value="UniProtKB-UniRule"/>
</dbReference>
<protein>
    <recommendedName>
        <fullName evidence="7">Glutamate--tRNA ligase</fullName>
        <ecNumber evidence="7">6.1.1.17</ecNumber>
    </recommendedName>
    <alternativeName>
        <fullName evidence="7">Glutamyl-tRNA synthetase</fullName>
        <shortName evidence="7">GluRS</shortName>
    </alternativeName>
</protein>
<dbReference type="InterPro" id="IPR001412">
    <property type="entry name" value="aa-tRNA-synth_I_CS"/>
</dbReference>
<keyword evidence="7" id="KW-0479">Metal-binding</keyword>
<evidence type="ECO:0000259" key="9">
    <source>
        <dbReference type="Pfam" id="PF19269"/>
    </source>
</evidence>
<evidence type="ECO:0000313" key="10">
    <source>
        <dbReference type="EMBL" id="PIR94597.1"/>
    </source>
</evidence>
<organism evidence="10 11">
    <name type="scientific">Candidatus Falkowbacteria bacterium CG10_big_fil_rev_8_21_14_0_10_39_11</name>
    <dbReference type="NCBI Taxonomy" id="1974565"/>
    <lineage>
        <taxon>Bacteria</taxon>
        <taxon>Candidatus Falkowiibacteriota</taxon>
    </lineage>
</organism>
<evidence type="ECO:0000256" key="3">
    <source>
        <dbReference type="ARBA" id="ARBA00022741"/>
    </source>
</evidence>
<keyword evidence="4 7" id="KW-0067">ATP-binding</keyword>
<feature type="short sequence motif" description="'HIGH' region" evidence="7">
    <location>
        <begin position="15"/>
        <end position="25"/>
    </location>
</feature>
<dbReference type="InterPro" id="IPR049940">
    <property type="entry name" value="GluQ/Sye"/>
</dbReference>
<evidence type="ECO:0000256" key="5">
    <source>
        <dbReference type="ARBA" id="ARBA00022917"/>
    </source>
</evidence>
<dbReference type="SUPFAM" id="SSF52374">
    <property type="entry name" value="Nucleotidylyl transferase"/>
    <property type="match status" value="1"/>
</dbReference>
<dbReference type="Pfam" id="PF00749">
    <property type="entry name" value="tRNA-synt_1c"/>
    <property type="match status" value="1"/>
</dbReference>
<dbReference type="Pfam" id="PF19269">
    <property type="entry name" value="Anticodon_2"/>
    <property type="match status" value="1"/>
</dbReference>
<feature type="binding site" evidence="7">
    <location>
        <position position="121"/>
    </location>
    <ligand>
        <name>Zn(2+)</name>
        <dbReference type="ChEBI" id="CHEBI:29105"/>
    </ligand>
</feature>
<evidence type="ECO:0000256" key="1">
    <source>
        <dbReference type="ARBA" id="ARBA00007894"/>
    </source>
</evidence>
<accession>A0A2H0V655</accession>
<dbReference type="PRINTS" id="PR00987">
    <property type="entry name" value="TRNASYNTHGLU"/>
</dbReference>
<dbReference type="EC" id="6.1.1.17" evidence="7"/>
<keyword evidence="2 7" id="KW-0436">Ligase</keyword>
<feature type="domain" description="Glutamyl/glutaminyl-tRNA synthetase class Ib catalytic" evidence="8">
    <location>
        <begin position="8"/>
        <end position="332"/>
    </location>
</feature>
<dbReference type="SUPFAM" id="SSF48163">
    <property type="entry name" value="An anticodon-binding domain of class I aminoacyl-tRNA synthetases"/>
    <property type="match status" value="1"/>
</dbReference>
<dbReference type="Gene3D" id="3.40.50.620">
    <property type="entry name" value="HUPs"/>
    <property type="match status" value="1"/>
</dbReference>
<dbReference type="NCBIfam" id="TIGR00464">
    <property type="entry name" value="gltX_bact"/>
    <property type="match status" value="1"/>
</dbReference>
<dbReference type="HAMAP" id="MF_00022">
    <property type="entry name" value="Glu_tRNA_synth_type1"/>
    <property type="match status" value="1"/>
</dbReference>
<feature type="binding site" evidence="7">
    <location>
        <position position="266"/>
    </location>
    <ligand>
        <name>ATP</name>
        <dbReference type="ChEBI" id="CHEBI:30616"/>
    </ligand>
</feature>
<dbReference type="EMBL" id="PFAP01000002">
    <property type="protein sequence ID" value="PIR94597.1"/>
    <property type="molecule type" value="Genomic_DNA"/>
</dbReference>
<comment type="subcellular location">
    <subcellularLocation>
        <location evidence="7">Cytoplasm</location>
    </subcellularLocation>
</comment>
<comment type="function">
    <text evidence="7">Catalyzes the attachment of glutamate to tRNA(Glu) in a two-step reaction: glutamate is first activated by ATP to form Glu-AMP and then transferred to the acceptor end of tRNA(Glu).</text>
</comment>
<dbReference type="InterPro" id="IPR020751">
    <property type="entry name" value="aa-tRNA-synth_I_codon-bd_sub2"/>
</dbReference>
<dbReference type="GO" id="GO:0005524">
    <property type="term" value="F:ATP binding"/>
    <property type="evidence" value="ECO:0007669"/>
    <property type="project" value="UniProtKB-UniRule"/>
</dbReference>
<evidence type="ECO:0000313" key="11">
    <source>
        <dbReference type="Proteomes" id="UP000229901"/>
    </source>
</evidence>
<dbReference type="Proteomes" id="UP000229901">
    <property type="component" value="Unassembled WGS sequence"/>
</dbReference>
<dbReference type="GO" id="GO:0008270">
    <property type="term" value="F:zinc ion binding"/>
    <property type="evidence" value="ECO:0007669"/>
    <property type="project" value="UniProtKB-UniRule"/>
</dbReference>
<reference evidence="11" key="1">
    <citation type="submission" date="2017-09" db="EMBL/GenBank/DDBJ databases">
        <title>Depth-based differentiation of microbial function through sediment-hosted aquifers and enrichment of novel symbionts in the deep terrestrial subsurface.</title>
        <authorList>
            <person name="Probst A.J."/>
            <person name="Ladd B."/>
            <person name="Jarett J.K."/>
            <person name="Geller-Mcgrath D.E."/>
            <person name="Sieber C.M.K."/>
            <person name="Emerson J.B."/>
            <person name="Anantharaman K."/>
            <person name="Thomas B.C."/>
            <person name="Malmstrom R."/>
            <person name="Stieglmeier M."/>
            <person name="Klingl A."/>
            <person name="Woyke T."/>
            <person name="Ryan C.M."/>
            <person name="Banfield J.F."/>
        </authorList>
    </citation>
    <scope>NUCLEOTIDE SEQUENCE [LARGE SCALE GENOMIC DNA]</scope>
</reference>
<dbReference type="InterPro" id="IPR033910">
    <property type="entry name" value="GluRS_core"/>
</dbReference>
<sequence>MSSKTPTNVRVRIAPSPTGFVHVGNLRTILYNYLFARHNDGTFIVRIEDTDRTRYVDGALEDLLKTLEWADFSYDEGPFIVDGKIIQKGDYGPYIQSERLDIYTKHIQTLLDKNKAYYCFCSKERINELREQQKKDKLPPKYDGLCRHLSKEEIHKKLTYNESRVIRFKMPEDKEVVFDDEIRGTIKVNTKDLDDFVLIKADQFPTYHFANIVDDHLMKITHVMRGDEWISSTPKHVMLYDAFDWQPPRFAHLPQILNQSKKKMSKRDGDVSVKDFIKSGYIKNALINFIALLGWNAGTEQEIYTVDEMIKQFSLDNVHKKGAIFDLEKLDWINGMYLRELSDENFATECLPFLIEAKLISPKSENQYINNLTNKEISFNDIKNYCSLEKNRIKKTNEISDAIQFVFPSKLNFDSQTLIFKKSDHKTTLQALQYILETIHSVPNEDFSAENIEKEIKKIIEDNNLQNGDVLWPMRVALSGQEKSPGPFEIAHVLGKDRTTQRLKEAILELSKK</sequence>
<comment type="caution">
    <text evidence="10">The sequence shown here is derived from an EMBL/GenBank/DDBJ whole genome shotgun (WGS) entry which is preliminary data.</text>
</comment>
<evidence type="ECO:0000256" key="7">
    <source>
        <dbReference type="HAMAP-Rule" id="MF_00022"/>
    </source>
</evidence>
<dbReference type="FunFam" id="3.40.50.620:FF:000045">
    <property type="entry name" value="Glutamate--tRNA ligase, mitochondrial"/>
    <property type="match status" value="1"/>
</dbReference>
<evidence type="ECO:0000256" key="2">
    <source>
        <dbReference type="ARBA" id="ARBA00022598"/>
    </source>
</evidence>
<comment type="similarity">
    <text evidence="1 7">Belongs to the class-I aminoacyl-tRNA synthetase family. Glutamate--tRNA ligase type 1 subfamily.</text>
</comment>
<feature type="domain" description="Aminoacyl-tRNA synthetase class I anticodon-binding" evidence="9">
    <location>
        <begin position="348"/>
        <end position="507"/>
    </location>
</feature>
<feature type="binding site" evidence="7">
    <location>
        <position position="119"/>
    </location>
    <ligand>
        <name>Zn(2+)</name>
        <dbReference type="ChEBI" id="CHEBI:29105"/>
    </ligand>
</feature>
<keyword evidence="5 7" id="KW-0648">Protein biosynthesis</keyword>
<feature type="short sequence motif" description="'KMSKS' region" evidence="7">
    <location>
        <begin position="263"/>
        <end position="267"/>
    </location>
</feature>
<dbReference type="InterPro" id="IPR020058">
    <property type="entry name" value="Glu/Gln-tRNA-synth_Ib_cat-dom"/>
</dbReference>
<comment type="cofactor">
    <cofactor evidence="7">
        <name>Zn(2+)</name>
        <dbReference type="ChEBI" id="CHEBI:29105"/>
    </cofactor>
    <text evidence="7">Binds 1 zinc ion per subunit.</text>
</comment>
<gene>
    <name evidence="7" type="primary">gltX</name>
    <name evidence="10" type="ORF">COT97_00395</name>
</gene>
<dbReference type="GO" id="GO:0000049">
    <property type="term" value="F:tRNA binding"/>
    <property type="evidence" value="ECO:0007669"/>
    <property type="project" value="InterPro"/>
</dbReference>
<keyword evidence="3 7" id="KW-0547">Nucleotide-binding</keyword>